<feature type="region of interest" description="Disordered" evidence="1">
    <location>
        <begin position="249"/>
        <end position="326"/>
    </location>
</feature>
<feature type="region of interest" description="Disordered" evidence="1">
    <location>
        <begin position="635"/>
        <end position="823"/>
    </location>
</feature>
<feature type="region of interest" description="Disordered" evidence="1">
    <location>
        <begin position="511"/>
        <end position="534"/>
    </location>
</feature>
<dbReference type="EMBL" id="CAICTM010000364">
    <property type="protein sequence ID" value="CAB9508901.1"/>
    <property type="molecule type" value="Genomic_DNA"/>
</dbReference>
<feature type="compositionally biased region" description="Low complexity" evidence="1">
    <location>
        <begin position="351"/>
        <end position="361"/>
    </location>
</feature>
<proteinExistence type="predicted"/>
<feature type="compositionally biased region" description="Polar residues" evidence="1">
    <location>
        <begin position="523"/>
        <end position="532"/>
    </location>
</feature>
<organism evidence="3 4">
    <name type="scientific">Seminavis robusta</name>
    <dbReference type="NCBI Taxonomy" id="568900"/>
    <lineage>
        <taxon>Eukaryota</taxon>
        <taxon>Sar</taxon>
        <taxon>Stramenopiles</taxon>
        <taxon>Ochrophyta</taxon>
        <taxon>Bacillariophyta</taxon>
        <taxon>Bacillariophyceae</taxon>
        <taxon>Bacillariophycidae</taxon>
        <taxon>Naviculales</taxon>
        <taxon>Naviculaceae</taxon>
        <taxon>Seminavis</taxon>
    </lineage>
</organism>
<feature type="compositionally biased region" description="Basic and acidic residues" evidence="1">
    <location>
        <begin position="644"/>
        <end position="655"/>
    </location>
</feature>
<dbReference type="AlphaFoldDB" id="A0A9N8HC54"/>
<dbReference type="Proteomes" id="UP001153069">
    <property type="component" value="Unassembled WGS sequence"/>
</dbReference>
<reference evidence="3" key="1">
    <citation type="submission" date="2020-06" db="EMBL/GenBank/DDBJ databases">
        <authorList>
            <consortium name="Plant Systems Biology data submission"/>
        </authorList>
    </citation>
    <scope>NUCLEOTIDE SEQUENCE</scope>
    <source>
        <strain evidence="3">D6</strain>
    </source>
</reference>
<dbReference type="InterPro" id="IPR021139">
    <property type="entry name" value="NYN"/>
</dbReference>
<accession>A0A9N8HC54</accession>
<evidence type="ECO:0000256" key="1">
    <source>
        <dbReference type="SAM" id="MobiDB-lite"/>
    </source>
</evidence>
<comment type="caution">
    <text evidence="3">The sequence shown here is derived from an EMBL/GenBank/DDBJ whole genome shotgun (WGS) entry which is preliminary data.</text>
</comment>
<name>A0A9N8HC54_9STRA</name>
<feature type="compositionally biased region" description="Polar residues" evidence="1">
    <location>
        <begin position="392"/>
        <end position="401"/>
    </location>
</feature>
<feature type="region of interest" description="Disordered" evidence="1">
    <location>
        <begin position="343"/>
        <end position="375"/>
    </location>
</feature>
<feature type="region of interest" description="Disordered" evidence="1">
    <location>
        <begin position="388"/>
        <end position="440"/>
    </location>
</feature>
<dbReference type="Pfam" id="PF01936">
    <property type="entry name" value="NYN"/>
    <property type="match status" value="1"/>
</dbReference>
<feature type="compositionally biased region" description="Acidic residues" evidence="1">
    <location>
        <begin position="362"/>
        <end position="375"/>
    </location>
</feature>
<feature type="compositionally biased region" description="Basic and acidic residues" evidence="1">
    <location>
        <begin position="289"/>
        <end position="314"/>
    </location>
</feature>
<feature type="domain" description="NYN" evidence="2">
    <location>
        <begin position="82"/>
        <end position="208"/>
    </location>
</feature>
<feature type="compositionally biased region" description="Basic residues" evidence="1">
    <location>
        <begin position="745"/>
        <end position="756"/>
    </location>
</feature>
<feature type="compositionally biased region" description="Polar residues" evidence="1">
    <location>
        <begin position="722"/>
        <end position="744"/>
    </location>
</feature>
<evidence type="ECO:0000313" key="3">
    <source>
        <dbReference type="EMBL" id="CAB9508901.1"/>
    </source>
</evidence>
<feature type="compositionally biased region" description="Basic and acidic residues" evidence="1">
    <location>
        <begin position="672"/>
        <end position="685"/>
    </location>
</feature>
<feature type="compositionally biased region" description="Low complexity" evidence="1">
    <location>
        <begin position="757"/>
        <end position="787"/>
    </location>
</feature>
<feature type="compositionally biased region" description="Basic and acidic residues" evidence="1">
    <location>
        <begin position="697"/>
        <end position="716"/>
    </location>
</feature>
<keyword evidence="4" id="KW-1185">Reference proteome</keyword>
<protein>
    <recommendedName>
        <fullName evidence="2">NYN domain-containing protein</fullName>
    </recommendedName>
</protein>
<evidence type="ECO:0000259" key="2">
    <source>
        <dbReference type="Pfam" id="PF01936"/>
    </source>
</evidence>
<feature type="compositionally biased region" description="Polar residues" evidence="1">
    <location>
        <begin position="315"/>
        <end position="326"/>
    </location>
</feature>
<feature type="compositionally biased region" description="Polar residues" evidence="1">
    <location>
        <begin position="261"/>
        <end position="288"/>
    </location>
</feature>
<feature type="compositionally biased region" description="Low complexity" evidence="1">
    <location>
        <begin position="657"/>
        <end position="668"/>
    </location>
</feature>
<evidence type="ECO:0000313" key="4">
    <source>
        <dbReference type="Proteomes" id="UP001153069"/>
    </source>
</evidence>
<gene>
    <name evidence="3" type="ORF">SEMRO_365_G127480.1</name>
</gene>
<feature type="compositionally biased region" description="Low complexity" evidence="1">
    <location>
        <begin position="402"/>
        <end position="421"/>
    </location>
</feature>
<dbReference type="GO" id="GO:0004540">
    <property type="term" value="F:RNA nuclease activity"/>
    <property type="evidence" value="ECO:0007669"/>
    <property type="project" value="InterPro"/>
</dbReference>
<sequence length="823" mass="91504">MSSPEPFSDWLRRQQAENPHGAVTEQWATQLLALGASWDTFRDRTADLVVNDLMTVCDIPLLAALDIVRRAQDEIARSQAPLAVFWDLEQVPLFVGEKDDNGILCTETIRELQSLLKPYGSLQRFGCYGTLSNPRQQQLTLQLLGCQHVETSDNSSQEVTIAVDAMEFSHNHPDGAVVCFVTSEADRYAHLLATLQRRPHCRTMTVTTRVPSKQVQDMPKNTFWLTKTTRSSSNPLDTKIPIEKVVSFEQNQPQQPPPPLNRNSDTSSKTATNDNSQSQAHQTQTDTQFTHEKSSPPDSIPAKKETSHQDDDGTNKQVYTPTPSASAFESVNLKEWFKAKSNAANDHKDLSSSSSSGAGDNQQDDDYDDDDDNEADDLMSLLTQEEFDYPYYSNNSPTKQTSASSSNEDDNNNSIDNSDNNNNHHHRHDAEDIDYSDPTNRETWEQDVGYLKALIKRYSKSPSFSVRKDHVLSMLRLRNADRFPKKRLIAALGRAIEMGIVLEHSSSNELDDDKNAAVPTLSLPPTNGSSLTRPKLLEPADTLPHGLKLQLETIPERVAHVSSTMPFALFAHRRNFPAGSIMPRGPYVVNLKKDWLILMFRTQKDAQRTVDEDLPVALGNSAILVDCRRHPEFLQGAANNNSKRRPEENGEEEQRCPTPRSSVSSVPVGGKDQVEVLHGDTDAKKNGKAVAANCGGEDEKKEDHTVATNSRIDRGGKPKRNAVTNDGSNDNRLSQISLQEANQKQPRRQRNRRRRQSGGSNSSSPTQELSSPQTTSTTSSSSSVESSPGAGIDKKLSMLQTGAMDQRPTTLKMPFYKMEKTNT</sequence>